<dbReference type="EMBL" id="WKFB01000305">
    <property type="protein sequence ID" value="KAF6727391.1"/>
    <property type="molecule type" value="Genomic_DNA"/>
</dbReference>
<dbReference type="Proteomes" id="UP000646548">
    <property type="component" value="Unassembled WGS sequence"/>
</dbReference>
<gene>
    <name evidence="2" type="ORF">FQA47_002244</name>
</gene>
<evidence type="ECO:0000256" key="1">
    <source>
        <dbReference type="SAM" id="MobiDB-lite"/>
    </source>
</evidence>
<reference evidence="2" key="1">
    <citation type="journal article" name="BMC Genomics">
        <title>Long-read sequencing and de novo genome assembly of marine medaka (Oryzias melastigma).</title>
        <authorList>
            <person name="Liang P."/>
            <person name="Saqib H.S.A."/>
            <person name="Ni X."/>
            <person name="Shen Y."/>
        </authorList>
    </citation>
    <scope>NUCLEOTIDE SEQUENCE</scope>
    <source>
        <strain evidence="2">Bigg-433</strain>
    </source>
</reference>
<feature type="compositionally biased region" description="Basic and acidic residues" evidence="1">
    <location>
        <begin position="34"/>
        <end position="51"/>
    </location>
</feature>
<feature type="compositionally biased region" description="Basic and acidic residues" evidence="1">
    <location>
        <begin position="86"/>
        <end position="98"/>
    </location>
</feature>
<sequence length="98" mass="10860">MTHKTEDSLVWSERQINGETQAKANGEEEEEGGEREKRDGNGALMGDKEVRGGGARRNRQELLGVLEAGSGEAGPLTSTQRPMTGRTKEEYQRPRLDF</sequence>
<organism evidence="2 3">
    <name type="scientific">Oryzias melastigma</name>
    <name type="common">Marine medaka</name>
    <dbReference type="NCBI Taxonomy" id="30732"/>
    <lineage>
        <taxon>Eukaryota</taxon>
        <taxon>Metazoa</taxon>
        <taxon>Chordata</taxon>
        <taxon>Craniata</taxon>
        <taxon>Vertebrata</taxon>
        <taxon>Euteleostomi</taxon>
        <taxon>Actinopterygii</taxon>
        <taxon>Neopterygii</taxon>
        <taxon>Teleostei</taxon>
        <taxon>Neoteleostei</taxon>
        <taxon>Acanthomorphata</taxon>
        <taxon>Ovalentaria</taxon>
        <taxon>Atherinomorphae</taxon>
        <taxon>Beloniformes</taxon>
        <taxon>Adrianichthyidae</taxon>
        <taxon>Oryziinae</taxon>
        <taxon>Oryzias</taxon>
    </lineage>
</organism>
<evidence type="ECO:0000313" key="3">
    <source>
        <dbReference type="Proteomes" id="UP000646548"/>
    </source>
</evidence>
<feature type="region of interest" description="Disordered" evidence="1">
    <location>
        <begin position="1"/>
        <end position="98"/>
    </location>
</feature>
<name>A0A834CIM6_ORYME</name>
<protein>
    <submittedName>
        <fullName evidence="2">Uncharacterized protein</fullName>
    </submittedName>
</protein>
<accession>A0A834CIM6</accession>
<evidence type="ECO:0000313" key="2">
    <source>
        <dbReference type="EMBL" id="KAF6727391.1"/>
    </source>
</evidence>
<proteinExistence type="predicted"/>
<dbReference type="AlphaFoldDB" id="A0A834CIM6"/>
<comment type="caution">
    <text evidence="2">The sequence shown here is derived from an EMBL/GenBank/DDBJ whole genome shotgun (WGS) entry which is preliminary data.</text>
</comment>